<dbReference type="EMBL" id="GBHO01021212">
    <property type="protein sequence ID" value="JAG22392.1"/>
    <property type="molecule type" value="Transcribed_RNA"/>
</dbReference>
<dbReference type="GO" id="GO:0005524">
    <property type="term" value="F:ATP binding"/>
    <property type="evidence" value="ECO:0007669"/>
    <property type="project" value="InterPro"/>
</dbReference>
<evidence type="ECO:0000313" key="5">
    <source>
        <dbReference type="EMBL" id="JAG22393.1"/>
    </source>
</evidence>
<dbReference type="GO" id="GO:0005886">
    <property type="term" value="C:plasma membrane"/>
    <property type="evidence" value="ECO:0007669"/>
    <property type="project" value="TreeGrafter"/>
</dbReference>
<name>A0A0A9XU27_LYGHE</name>
<accession>A0A0A9XU27</accession>
<reference evidence="6" key="3">
    <citation type="journal article" date="2016" name="Gigascience">
        <title>De novo construction of an expanded transcriptome assembly for the western tarnished plant bug, Lygus hesperus.</title>
        <authorList>
            <person name="Tassone E.E."/>
            <person name="Geib S.M."/>
            <person name="Hall B."/>
            <person name="Fabrick J.A."/>
            <person name="Brent C.S."/>
            <person name="Hull J.J."/>
        </authorList>
    </citation>
    <scope>NUCLEOTIDE SEQUENCE</scope>
</reference>
<dbReference type="SUPFAM" id="SSF56784">
    <property type="entry name" value="HAD-like"/>
    <property type="match status" value="1"/>
</dbReference>
<dbReference type="InterPro" id="IPR023214">
    <property type="entry name" value="HAD_sf"/>
</dbReference>
<dbReference type="GO" id="GO:0016887">
    <property type="term" value="F:ATP hydrolysis activity"/>
    <property type="evidence" value="ECO:0007669"/>
    <property type="project" value="InterPro"/>
</dbReference>
<proteinExistence type="predicted"/>
<evidence type="ECO:0000256" key="1">
    <source>
        <dbReference type="ARBA" id="ARBA00022842"/>
    </source>
</evidence>
<dbReference type="Gene3D" id="1.20.1110.10">
    <property type="entry name" value="Calcium-transporting ATPase, transmembrane domain"/>
    <property type="match status" value="1"/>
</dbReference>
<dbReference type="PANTHER" id="PTHR24093">
    <property type="entry name" value="CATION TRANSPORTING ATPASE"/>
    <property type="match status" value="1"/>
</dbReference>
<organism evidence="5">
    <name type="scientific">Lygus hesperus</name>
    <name type="common">Western plant bug</name>
    <dbReference type="NCBI Taxonomy" id="30085"/>
    <lineage>
        <taxon>Eukaryota</taxon>
        <taxon>Metazoa</taxon>
        <taxon>Ecdysozoa</taxon>
        <taxon>Arthropoda</taxon>
        <taxon>Hexapoda</taxon>
        <taxon>Insecta</taxon>
        <taxon>Pterygota</taxon>
        <taxon>Neoptera</taxon>
        <taxon>Paraneoptera</taxon>
        <taxon>Hemiptera</taxon>
        <taxon>Heteroptera</taxon>
        <taxon>Panheteroptera</taxon>
        <taxon>Cimicomorpha</taxon>
        <taxon>Miridae</taxon>
        <taxon>Mirini</taxon>
        <taxon>Lygus</taxon>
    </lineage>
</organism>
<evidence type="ECO:0000313" key="3">
    <source>
        <dbReference type="EMBL" id="JAG22391.1"/>
    </source>
</evidence>
<dbReference type="AlphaFoldDB" id="A0A0A9XU27"/>
<dbReference type="EMBL" id="GBHO01021211">
    <property type="protein sequence ID" value="JAG22393.1"/>
    <property type="molecule type" value="Transcribed_RNA"/>
</dbReference>
<dbReference type="Pfam" id="PF00702">
    <property type="entry name" value="Hydrolase"/>
    <property type="match status" value="1"/>
</dbReference>
<evidence type="ECO:0000313" key="2">
    <source>
        <dbReference type="EMBL" id="JAG22390.1"/>
    </source>
</evidence>
<protein>
    <submittedName>
        <fullName evidence="5">Calcium-transporting ATPase 3</fullName>
    </submittedName>
</protein>
<keyword evidence="1" id="KW-0460">Magnesium</keyword>
<dbReference type="GO" id="GO:0005388">
    <property type="term" value="F:P-type calcium transporter activity"/>
    <property type="evidence" value="ECO:0007669"/>
    <property type="project" value="TreeGrafter"/>
</dbReference>
<dbReference type="EMBL" id="GDHC01020153">
    <property type="protein sequence ID" value="JAP98475.1"/>
    <property type="molecule type" value="Transcribed_RNA"/>
</dbReference>
<dbReference type="PRINTS" id="PR00120">
    <property type="entry name" value="HATPASE"/>
</dbReference>
<dbReference type="PRINTS" id="PR00119">
    <property type="entry name" value="CATATPASE"/>
</dbReference>
<dbReference type="InterPro" id="IPR036412">
    <property type="entry name" value="HAD-like_sf"/>
</dbReference>
<evidence type="ECO:0000313" key="6">
    <source>
        <dbReference type="EMBL" id="JAP98475.1"/>
    </source>
</evidence>
<dbReference type="EMBL" id="GBHO01021213">
    <property type="protein sequence ID" value="JAG22391.1"/>
    <property type="molecule type" value="Transcribed_RNA"/>
</dbReference>
<evidence type="ECO:0000313" key="4">
    <source>
        <dbReference type="EMBL" id="JAG22392.1"/>
    </source>
</evidence>
<dbReference type="EMBL" id="GBHO01021214">
    <property type="protein sequence ID" value="JAG22390.1"/>
    <property type="molecule type" value="Transcribed_RNA"/>
</dbReference>
<gene>
    <name evidence="5" type="primary">cta3_3</name>
    <name evidence="2" type="synonym">cta3_0</name>
    <name evidence="3" type="synonym">cta3_1</name>
    <name evidence="4" type="synonym">cta3_2</name>
    <name evidence="4" type="ORF">CM83_16310</name>
    <name evidence="3" type="ORF">CM83_16313</name>
    <name evidence="2" type="ORF">CM83_16316</name>
    <name evidence="5" type="ORF">CM83_16318</name>
    <name evidence="6" type="ORF">g.18562</name>
</gene>
<reference evidence="5" key="2">
    <citation type="submission" date="2014-07" db="EMBL/GenBank/DDBJ databases">
        <authorList>
            <person name="Hull J."/>
        </authorList>
    </citation>
    <scope>NUCLEOTIDE SEQUENCE</scope>
</reference>
<dbReference type="InterPro" id="IPR001757">
    <property type="entry name" value="P_typ_ATPase"/>
</dbReference>
<sequence length="189" mass="20189">MVTGDHHATAESIARRLQILQDHDSSNRVITGPIFDAMTPEQIQSTPNLPLVIARCSPESKVKLVQALHMRGEIVAMTGDGINDAPAIRMADVGASMGITGVDVTKNVSDIVLTDDNIATLVHAIEEGRNIALSIRKFVVHLITSNVAEVVVLMVGLSVKDDEGAVVFPLTPLEILWINMLTSTPPAIG</sequence>
<dbReference type="Gene3D" id="3.40.50.1000">
    <property type="entry name" value="HAD superfamily/HAD-like"/>
    <property type="match status" value="1"/>
</dbReference>
<dbReference type="NCBIfam" id="TIGR01494">
    <property type="entry name" value="ATPase_P-type"/>
    <property type="match status" value="1"/>
</dbReference>
<dbReference type="PANTHER" id="PTHR24093:SF506">
    <property type="entry name" value="CATION-TRANSPORTING ATPASE PMA1"/>
    <property type="match status" value="1"/>
</dbReference>
<reference evidence="5" key="1">
    <citation type="journal article" date="2014" name="PLoS ONE">
        <title>Transcriptome-Based Identification of ABC Transporters in the Western Tarnished Plant Bug Lygus hesperus.</title>
        <authorList>
            <person name="Hull J.J."/>
            <person name="Chaney K."/>
            <person name="Geib S.M."/>
            <person name="Fabrick J.A."/>
            <person name="Brent C.S."/>
            <person name="Walsh D."/>
            <person name="Lavine L.C."/>
        </authorList>
    </citation>
    <scope>NUCLEOTIDE SEQUENCE</scope>
</reference>